<dbReference type="RefSeq" id="WP_033084466.1">
    <property type="nucleotide sequence ID" value="NZ_JQEC01000072.1"/>
</dbReference>
<sequence length="209" mass="23322">MAVELTQPPTQTIEALKGKSGKLNPEKFSSNALLHELQLGEQLNQSVQETRRADFTLMLAMLAEDVREQSQFSLPNTVEPADKMLSNIALRKQFNLPEQASLALSTPDGIKQFNQVQFIVGNDLANIHLTNAMKAKPLAFRDDKQHIEKKVLDNTSLFTQLKHRQFTQATDQSGSDCQTDKPLNPPLSFNAKAWLDGIQQSLVKSPLLN</sequence>
<keyword evidence="1" id="KW-0687">Ribonucleoprotein</keyword>
<name>A0A099K9J4_COLPS</name>
<dbReference type="GO" id="GO:0005840">
    <property type="term" value="C:ribosome"/>
    <property type="evidence" value="ECO:0007669"/>
    <property type="project" value="UniProtKB-KW"/>
</dbReference>
<dbReference type="Pfam" id="PF11993">
    <property type="entry name" value="VC2046"/>
    <property type="match status" value="1"/>
</dbReference>
<gene>
    <name evidence="1" type="ORF">GAB14E_4559</name>
</gene>
<evidence type="ECO:0000313" key="1">
    <source>
        <dbReference type="EMBL" id="KGJ87404.1"/>
    </source>
</evidence>
<keyword evidence="1" id="KW-0689">Ribosomal protein</keyword>
<dbReference type="InterPro" id="IPR021879">
    <property type="entry name" value="VC2046_fam"/>
</dbReference>
<dbReference type="AlphaFoldDB" id="A0A099K9J4"/>
<organism evidence="1 2">
    <name type="scientific">Colwellia psychrerythraea</name>
    <name type="common">Vibrio psychroerythus</name>
    <dbReference type="NCBI Taxonomy" id="28229"/>
    <lineage>
        <taxon>Bacteria</taxon>
        <taxon>Pseudomonadati</taxon>
        <taxon>Pseudomonadota</taxon>
        <taxon>Gammaproteobacteria</taxon>
        <taxon>Alteromonadales</taxon>
        <taxon>Colwelliaceae</taxon>
        <taxon>Colwellia</taxon>
    </lineage>
</organism>
<dbReference type="EMBL" id="JQEC01000072">
    <property type="protein sequence ID" value="KGJ87404.1"/>
    <property type="molecule type" value="Genomic_DNA"/>
</dbReference>
<evidence type="ECO:0000313" key="2">
    <source>
        <dbReference type="Proteomes" id="UP000029868"/>
    </source>
</evidence>
<protein>
    <submittedName>
        <fullName evidence="1">Ribosomal protein S4P</fullName>
    </submittedName>
</protein>
<comment type="caution">
    <text evidence="1">The sequence shown here is derived from an EMBL/GenBank/DDBJ whole genome shotgun (WGS) entry which is preliminary data.</text>
</comment>
<reference evidence="1 2" key="1">
    <citation type="submission" date="2014-08" db="EMBL/GenBank/DDBJ databases">
        <title>Genomic and Phenotypic Diversity of Colwellia psychrerythraea strains from Disparate Marine Basins.</title>
        <authorList>
            <person name="Techtmann S.M."/>
            <person name="Stelling S.C."/>
            <person name="Utturkar S.M."/>
            <person name="Alshibli N."/>
            <person name="Harris A."/>
            <person name="Brown S.D."/>
            <person name="Hazen T.C."/>
        </authorList>
    </citation>
    <scope>NUCLEOTIDE SEQUENCE [LARGE SCALE GENOMIC DNA]</scope>
    <source>
        <strain evidence="1 2">GAB14E</strain>
    </source>
</reference>
<dbReference type="PATRIC" id="fig|28229.3.peg.4540"/>
<dbReference type="OrthoDB" id="7061360at2"/>
<proteinExistence type="predicted"/>
<dbReference type="Proteomes" id="UP000029868">
    <property type="component" value="Unassembled WGS sequence"/>
</dbReference>
<accession>A0A099K9J4</accession>